<evidence type="ECO:0000256" key="10">
    <source>
        <dbReference type="ARBA" id="ARBA00029409"/>
    </source>
</evidence>
<dbReference type="Gene3D" id="3.30.70.560">
    <property type="entry name" value="7,8-Dihydro-6-hydroxymethylpterin-pyrophosphokinase HPPK"/>
    <property type="match status" value="1"/>
</dbReference>
<dbReference type="UniPathway" id="UPA00077">
    <property type="reaction ID" value="UER00155"/>
</dbReference>
<dbReference type="PANTHER" id="PTHR43071">
    <property type="entry name" value="2-AMINO-4-HYDROXY-6-HYDROXYMETHYLDIHYDROPTERIDINE PYROPHOSPHOKINASE"/>
    <property type="match status" value="1"/>
</dbReference>
<dbReference type="PROSITE" id="PS00794">
    <property type="entry name" value="HPPK"/>
    <property type="match status" value="1"/>
</dbReference>
<comment type="caution">
    <text evidence="14">The sequence shown here is derived from an EMBL/GenBank/DDBJ whole genome shotgun (WGS) entry which is preliminary data.</text>
</comment>
<dbReference type="SUPFAM" id="SSF55083">
    <property type="entry name" value="6-hydroxymethyl-7,8-dihydropterin pyrophosphokinase, HPPK"/>
    <property type="match status" value="1"/>
</dbReference>
<proteinExistence type="inferred from homology"/>
<evidence type="ECO:0000313" key="15">
    <source>
        <dbReference type="Proteomes" id="UP000282837"/>
    </source>
</evidence>
<dbReference type="Pfam" id="PF01288">
    <property type="entry name" value="HPPK"/>
    <property type="match status" value="1"/>
</dbReference>
<evidence type="ECO:0000256" key="3">
    <source>
        <dbReference type="ARBA" id="ARBA00013253"/>
    </source>
</evidence>
<evidence type="ECO:0000256" key="6">
    <source>
        <dbReference type="ARBA" id="ARBA00022741"/>
    </source>
</evidence>
<evidence type="ECO:0000256" key="7">
    <source>
        <dbReference type="ARBA" id="ARBA00022777"/>
    </source>
</evidence>
<organism evidence="14 15">
    <name type="scientific">Novosphingobium umbonatum</name>
    <dbReference type="NCBI Taxonomy" id="1908524"/>
    <lineage>
        <taxon>Bacteria</taxon>
        <taxon>Pseudomonadati</taxon>
        <taxon>Pseudomonadota</taxon>
        <taxon>Alphaproteobacteria</taxon>
        <taxon>Sphingomonadales</taxon>
        <taxon>Sphingomonadaceae</taxon>
        <taxon>Novosphingobium</taxon>
    </lineage>
</organism>
<keyword evidence="8" id="KW-0067">ATP-binding</keyword>
<dbReference type="InterPro" id="IPR035907">
    <property type="entry name" value="Hppk_sf"/>
</dbReference>
<dbReference type="GO" id="GO:0005524">
    <property type="term" value="F:ATP binding"/>
    <property type="evidence" value="ECO:0007669"/>
    <property type="project" value="UniProtKB-KW"/>
</dbReference>
<feature type="domain" description="7,8-dihydro-6-hydroxymethylpterin-pyrophosphokinase" evidence="13">
    <location>
        <begin position="96"/>
        <end position="107"/>
    </location>
</feature>
<evidence type="ECO:0000256" key="8">
    <source>
        <dbReference type="ARBA" id="ARBA00022840"/>
    </source>
</evidence>
<dbReference type="InterPro" id="IPR000550">
    <property type="entry name" value="Hppk"/>
</dbReference>
<evidence type="ECO:0000256" key="12">
    <source>
        <dbReference type="ARBA" id="ARBA00033413"/>
    </source>
</evidence>
<dbReference type="OrthoDB" id="9808041at2"/>
<evidence type="ECO:0000256" key="2">
    <source>
        <dbReference type="ARBA" id="ARBA00005810"/>
    </source>
</evidence>
<evidence type="ECO:0000313" key="14">
    <source>
        <dbReference type="EMBL" id="RVU07013.1"/>
    </source>
</evidence>
<evidence type="ECO:0000256" key="9">
    <source>
        <dbReference type="ARBA" id="ARBA00022909"/>
    </source>
</evidence>
<dbReference type="CDD" id="cd00483">
    <property type="entry name" value="HPPK"/>
    <property type="match status" value="1"/>
</dbReference>
<dbReference type="GO" id="GO:0046654">
    <property type="term" value="P:tetrahydrofolate biosynthetic process"/>
    <property type="evidence" value="ECO:0007669"/>
    <property type="project" value="UniProtKB-UniPathway"/>
</dbReference>
<sequence>MRRRTSDLYLIALGSNVRHHRHGAPQRVLMAGVAALETAGVRVERVAPVIRSAPIGPSLRQYANGAALVRSDMSPPAMLALLKRIERAFGRKRAQRWASRVLDLDIVLWGGGLWRAPDLQVPHRLFRQRSFVLGPASAIAPNWRDPVTGFTLRQLNRRLTRAQTAPRDPQPDA</sequence>
<keyword evidence="15" id="KW-1185">Reference proteome</keyword>
<dbReference type="Proteomes" id="UP000282837">
    <property type="component" value="Unassembled WGS sequence"/>
</dbReference>
<comment type="similarity">
    <text evidence="2">Belongs to the HPPK family.</text>
</comment>
<dbReference type="GO" id="GO:0016301">
    <property type="term" value="F:kinase activity"/>
    <property type="evidence" value="ECO:0007669"/>
    <property type="project" value="UniProtKB-KW"/>
</dbReference>
<evidence type="ECO:0000259" key="13">
    <source>
        <dbReference type="PROSITE" id="PS00794"/>
    </source>
</evidence>
<evidence type="ECO:0000256" key="4">
    <source>
        <dbReference type="ARBA" id="ARBA00016218"/>
    </source>
</evidence>
<dbReference type="GO" id="GO:0003848">
    <property type="term" value="F:2-amino-4-hydroxy-6-hydroxymethyldihydropteridine diphosphokinase activity"/>
    <property type="evidence" value="ECO:0007669"/>
    <property type="project" value="UniProtKB-EC"/>
</dbReference>
<dbReference type="RefSeq" id="WP_127706232.1">
    <property type="nucleotide sequence ID" value="NZ_SACO01000002.1"/>
</dbReference>
<dbReference type="AlphaFoldDB" id="A0A3S2UWQ0"/>
<protein>
    <recommendedName>
        <fullName evidence="4">2-amino-4-hydroxy-6-hydroxymethyldihydropteridine pyrophosphokinase</fullName>
        <ecNumber evidence="3">2.7.6.3</ecNumber>
    </recommendedName>
    <alternativeName>
        <fullName evidence="11">6-hydroxymethyl-7,8-dihydropterin pyrophosphokinase</fullName>
    </alternativeName>
    <alternativeName>
        <fullName evidence="12">7,8-dihydro-6-hydroxymethylpterin-pyrophosphokinase</fullName>
    </alternativeName>
</protein>
<evidence type="ECO:0000256" key="5">
    <source>
        <dbReference type="ARBA" id="ARBA00022679"/>
    </source>
</evidence>
<accession>A0A3S2UWQ0</accession>
<keyword evidence="6" id="KW-0547">Nucleotide-binding</keyword>
<evidence type="ECO:0000256" key="11">
    <source>
        <dbReference type="ARBA" id="ARBA00029766"/>
    </source>
</evidence>
<comment type="pathway">
    <text evidence="1">Cofactor biosynthesis; tetrahydrofolate biosynthesis; 2-amino-4-hydroxy-6-hydroxymethyl-7,8-dihydropteridine diphosphate from 7,8-dihydroneopterin triphosphate: step 4/4.</text>
</comment>
<comment type="function">
    <text evidence="10">Catalyzes the transfer of pyrophosphate from adenosine triphosphate (ATP) to 6-hydroxymethyl-7,8-dihydropterin, an enzymatic step in folate biosynthesis pathway.</text>
</comment>
<keyword evidence="7 14" id="KW-0418">Kinase</keyword>
<dbReference type="EMBL" id="SACO01000002">
    <property type="protein sequence ID" value="RVU07013.1"/>
    <property type="molecule type" value="Genomic_DNA"/>
</dbReference>
<name>A0A3S2UWQ0_9SPHN</name>
<dbReference type="EC" id="2.7.6.3" evidence="3"/>
<dbReference type="PANTHER" id="PTHR43071:SF1">
    <property type="entry name" value="2-AMINO-4-HYDROXY-6-HYDROXYMETHYLDIHYDROPTERIDINE PYROPHOSPHOKINASE"/>
    <property type="match status" value="1"/>
</dbReference>
<keyword evidence="5 14" id="KW-0808">Transferase</keyword>
<dbReference type="NCBIfam" id="TIGR01498">
    <property type="entry name" value="folK"/>
    <property type="match status" value="1"/>
</dbReference>
<dbReference type="GO" id="GO:0046656">
    <property type="term" value="P:folic acid biosynthetic process"/>
    <property type="evidence" value="ECO:0007669"/>
    <property type="project" value="UniProtKB-KW"/>
</dbReference>
<gene>
    <name evidence="14" type="primary">folK</name>
    <name evidence="14" type="ORF">EOE18_03395</name>
</gene>
<keyword evidence="9" id="KW-0289">Folate biosynthesis</keyword>
<reference evidence="14 15" key="1">
    <citation type="submission" date="2019-01" db="EMBL/GenBank/DDBJ databases">
        <authorList>
            <person name="Chen W.-M."/>
        </authorList>
    </citation>
    <scope>NUCLEOTIDE SEQUENCE [LARGE SCALE GENOMIC DNA]</scope>
    <source>
        <strain evidence="14 15">FSY-9</strain>
    </source>
</reference>
<evidence type="ECO:0000256" key="1">
    <source>
        <dbReference type="ARBA" id="ARBA00005051"/>
    </source>
</evidence>